<dbReference type="OrthoDB" id="2497589at2759"/>
<dbReference type="AlphaFoldDB" id="A0A0C2X319"/>
<feature type="region of interest" description="Disordered" evidence="1">
    <location>
        <begin position="1"/>
        <end position="39"/>
    </location>
</feature>
<keyword evidence="3" id="KW-1185">Reference proteome</keyword>
<reference evidence="2 3" key="1">
    <citation type="submission" date="2014-04" db="EMBL/GenBank/DDBJ databases">
        <title>Evolutionary Origins and Diversification of the Mycorrhizal Mutualists.</title>
        <authorList>
            <consortium name="DOE Joint Genome Institute"/>
            <consortium name="Mycorrhizal Genomics Consortium"/>
            <person name="Kohler A."/>
            <person name="Kuo A."/>
            <person name="Nagy L.G."/>
            <person name="Floudas D."/>
            <person name="Copeland A."/>
            <person name="Barry K.W."/>
            <person name="Cichocki N."/>
            <person name="Veneault-Fourrey C."/>
            <person name="LaButti K."/>
            <person name="Lindquist E.A."/>
            <person name="Lipzen A."/>
            <person name="Lundell T."/>
            <person name="Morin E."/>
            <person name="Murat C."/>
            <person name="Riley R."/>
            <person name="Ohm R."/>
            <person name="Sun H."/>
            <person name="Tunlid A."/>
            <person name="Henrissat B."/>
            <person name="Grigoriev I.V."/>
            <person name="Hibbett D.S."/>
            <person name="Martin F."/>
        </authorList>
    </citation>
    <scope>NUCLEOTIDE SEQUENCE [LARGE SCALE GENOMIC DNA]</scope>
    <source>
        <strain evidence="2 3">Koide BX008</strain>
    </source>
</reference>
<dbReference type="HOGENOM" id="CLU_100697_1_1_1"/>
<accession>A0A0C2X319</accession>
<evidence type="ECO:0000256" key="1">
    <source>
        <dbReference type="SAM" id="MobiDB-lite"/>
    </source>
</evidence>
<gene>
    <name evidence="2" type="ORF">M378DRAFT_158322</name>
</gene>
<proteinExistence type="predicted"/>
<evidence type="ECO:0000313" key="2">
    <source>
        <dbReference type="EMBL" id="KIL68522.1"/>
    </source>
</evidence>
<dbReference type="Proteomes" id="UP000054549">
    <property type="component" value="Unassembled WGS sequence"/>
</dbReference>
<dbReference type="InParanoid" id="A0A0C2X319"/>
<dbReference type="EMBL" id="KN818228">
    <property type="protein sequence ID" value="KIL68522.1"/>
    <property type="molecule type" value="Genomic_DNA"/>
</dbReference>
<protein>
    <submittedName>
        <fullName evidence="2">Uncharacterized protein</fullName>
    </submittedName>
</protein>
<organism evidence="2 3">
    <name type="scientific">Amanita muscaria (strain Koide BX008)</name>
    <dbReference type="NCBI Taxonomy" id="946122"/>
    <lineage>
        <taxon>Eukaryota</taxon>
        <taxon>Fungi</taxon>
        <taxon>Dikarya</taxon>
        <taxon>Basidiomycota</taxon>
        <taxon>Agaricomycotina</taxon>
        <taxon>Agaricomycetes</taxon>
        <taxon>Agaricomycetidae</taxon>
        <taxon>Agaricales</taxon>
        <taxon>Pluteineae</taxon>
        <taxon>Amanitaceae</taxon>
        <taxon>Amanita</taxon>
    </lineage>
</organism>
<sequence>MPASKRKAEDSKSPTRASKAAKTAEHKDKPKNKPAMSAKAFKDRAKALHVTLTETEGSSIGELDLVPTSFNTGSYGWKGSKKVIVQLPAPEGEETGNVQVMLTINATVVGSKAAGGEESNEKEEKEE</sequence>
<feature type="compositionally biased region" description="Basic and acidic residues" evidence="1">
    <location>
        <begin position="1"/>
        <end position="13"/>
    </location>
</feature>
<name>A0A0C2X319_AMAMK</name>
<evidence type="ECO:0000313" key="3">
    <source>
        <dbReference type="Proteomes" id="UP000054549"/>
    </source>
</evidence>